<dbReference type="PANTHER" id="PTHR11527">
    <property type="entry name" value="HEAT-SHOCK PROTEIN 20 FAMILY MEMBER"/>
    <property type="match status" value="1"/>
</dbReference>
<sequence length="137" mass="14887">MTDNTQIAPAATQPVSAESTNTTAAARRPAITPAVDIVEDAHGITLWADLPGVTRDSLEVRMQDGLLSIEAEASVPVAAGLRVQYTELQQPRFSRAFNVSPDFDTARIDAQLQNGVLTLLIPRREEAKPRRIEVRVA</sequence>
<dbReference type="PROSITE" id="PS01031">
    <property type="entry name" value="SHSP"/>
    <property type="match status" value="1"/>
</dbReference>
<dbReference type="Pfam" id="PF00011">
    <property type="entry name" value="HSP20"/>
    <property type="match status" value="1"/>
</dbReference>
<dbReference type="InterPro" id="IPR002068">
    <property type="entry name" value="A-crystallin/Hsp20_dom"/>
</dbReference>
<evidence type="ECO:0000256" key="2">
    <source>
        <dbReference type="RuleBase" id="RU003616"/>
    </source>
</evidence>
<dbReference type="RefSeq" id="WP_109585370.1">
    <property type="nucleotide sequence ID" value="NZ_CAJPUX010000004.1"/>
</dbReference>
<dbReference type="InterPro" id="IPR008978">
    <property type="entry name" value="HSP20-like_chaperone"/>
</dbReference>
<reference evidence="4 5" key="1">
    <citation type="submission" date="2018-05" db="EMBL/GenBank/DDBJ databases">
        <title>Genomic Encyclopedia of Type Strains, Phase IV (KMG-V): Genome sequencing to study the core and pangenomes of soil and plant-associated prokaryotes.</title>
        <authorList>
            <person name="Whitman W."/>
        </authorList>
    </citation>
    <scope>NUCLEOTIDE SEQUENCE [LARGE SCALE GENOMIC DNA]</scope>
    <source>
        <strain evidence="4 5">SLV-132</strain>
    </source>
</reference>
<protein>
    <submittedName>
        <fullName evidence="4">HSP20 family molecular chaperone IbpA</fullName>
    </submittedName>
</protein>
<dbReference type="OrthoDB" id="9788892at2"/>
<evidence type="ECO:0000256" key="3">
    <source>
        <dbReference type="SAM" id="MobiDB-lite"/>
    </source>
</evidence>
<proteinExistence type="inferred from homology"/>
<comment type="caution">
    <text evidence="4">The sequence shown here is derived from an EMBL/GenBank/DDBJ whole genome shotgun (WGS) entry which is preliminary data.</text>
</comment>
<dbReference type="GeneID" id="98342558"/>
<keyword evidence="5" id="KW-1185">Reference proteome</keyword>
<dbReference type="SUPFAM" id="SSF49764">
    <property type="entry name" value="HSP20-like chaperones"/>
    <property type="match status" value="1"/>
</dbReference>
<evidence type="ECO:0000313" key="4">
    <source>
        <dbReference type="EMBL" id="PWK31545.1"/>
    </source>
</evidence>
<dbReference type="AlphaFoldDB" id="A0A316EJ40"/>
<feature type="compositionally biased region" description="Polar residues" evidence="3">
    <location>
        <begin position="1"/>
        <end position="19"/>
    </location>
</feature>
<dbReference type="EMBL" id="QGGT01000009">
    <property type="protein sequence ID" value="PWK31545.1"/>
    <property type="molecule type" value="Genomic_DNA"/>
</dbReference>
<feature type="region of interest" description="Disordered" evidence="3">
    <location>
        <begin position="1"/>
        <end position="27"/>
    </location>
</feature>
<evidence type="ECO:0000313" key="5">
    <source>
        <dbReference type="Proteomes" id="UP000245754"/>
    </source>
</evidence>
<name>A0A316EJ40_9BURK</name>
<dbReference type="Proteomes" id="UP000245754">
    <property type="component" value="Unassembled WGS sequence"/>
</dbReference>
<dbReference type="Gene3D" id="2.60.40.790">
    <property type="match status" value="1"/>
</dbReference>
<dbReference type="InterPro" id="IPR031107">
    <property type="entry name" value="Small_HSP"/>
</dbReference>
<organism evidence="4 5">
    <name type="scientific">Cupriavidus plantarum</name>
    <dbReference type="NCBI Taxonomy" id="942865"/>
    <lineage>
        <taxon>Bacteria</taxon>
        <taxon>Pseudomonadati</taxon>
        <taxon>Pseudomonadota</taxon>
        <taxon>Betaproteobacteria</taxon>
        <taxon>Burkholderiales</taxon>
        <taxon>Burkholderiaceae</taxon>
        <taxon>Cupriavidus</taxon>
    </lineage>
</organism>
<dbReference type="CDD" id="cd06464">
    <property type="entry name" value="ACD_sHsps-like"/>
    <property type="match status" value="1"/>
</dbReference>
<accession>A0A316EJ40</accession>
<gene>
    <name evidence="4" type="ORF">C7419_1092</name>
</gene>
<evidence type="ECO:0000256" key="1">
    <source>
        <dbReference type="PROSITE-ProRule" id="PRU00285"/>
    </source>
</evidence>
<comment type="similarity">
    <text evidence="1 2">Belongs to the small heat shock protein (HSP20) family.</text>
</comment>